<organism evidence="1 2">
    <name type="scientific">Ruminococcus bromii</name>
    <dbReference type="NCBI Taxonomy" id="40518"/>
    <lineage>
        <taxon>Bacteria</taxon>
        <taxon>Bacillati</taxon>
        <taxon>Bacillota</taxon>
        <taxon>Clostridia</taxon>
        <taxon>Eubacteriales</taxon>
        <taxon>Oscillospiraceae</taxon>
        <taxon>Ruminococcus</taxon>
    </lineage>
</organism>
<reference evidence="1" key="1">
    <citation type="journal article" date="2018" name="Environ. Microbiol.">
        <title>Sporulation capability and amylosome conservation among diverse human colonic and rumen isolates of the keystone starch-degrader Ruminococcus bromii.</title>
        <authorList>
            <person name="Mukhopadhya I."/>
            <person name="Morais S."/>
            <person name="Laverde-Gomez J."/>
            <person name="Sheridan P.O."/>
            <person name="Walker A.W."/>
            <person name="Kelly W."/>
            <person name="Klieve A.V."/>
            <person name="Ouwerkerk D."/>
            <person name="Duncan S.H."/>
            <person name="Louis P."/>
            <person name="Koropatkin N."/>
            <person name="Cockburn D."/>
            <person name="Kibler R."/>
            <person name="Cooper P.J."/>
            <person name="Sandoval C."/>
            <person name="Crost E."/>
            <person name="Juge N."/>
            <person name="Bayer E.A."/>
            <person name="Flint H.J."/>
        </authorList>
    </citation>
    <scope>NUCLEOTIDE SEQUENCE [LARGE SCALE GENOMIC DNA]</scope>
    <source>
        <strain evidence="1">ATCC 27255</strain>
    </source>
</reference>
<gene>
    <name evidence="1" type="ORF">RBATCC27255_00004</name>
</gene>
<proteinExistence type="predicted"/>
<protein>
    <submittedName>
        <fullName evidence="1">Uncharacterized protein</fullName>
    </submittedName>
</protein>
<evidence type="ECO:0000313" key="2">
    <source>
        <dbReference type="Proteomes" id="UP000233425"/>
    </source>
</evidence>
<dbReference type="EMBL" id="NNSR01000004">
    <property type="protein sequence ID" value="PKD32822.1"/>
    <property type="molecule type" value="Genomic_DNA"/>
</dbReference>
<dbReference type="RefSeq" id="WP_169923183.1">
    <property type="nucleotide sequence ID" value="NZ_CABMMZ010000004.1"/>
</dbReference>
<accession>A0A2N0V0S4</accession>
<evidence type="ECO:0000313" key="1">
    <source>
        <dbReference type="EMBL" id="PKD32822.1"/>
    </source>
</evidence>
<sequence>MDNFTWIDFYVELADKLRAYVDDRKILINKIIYIFDSINMKLPTLEK</sequence>
<dbReference type="AlphaFoldDB" id="A0A2N0V0S4"/>
<name>A0A2N0V0S4_9FIRM</name>
<dbReference type="Proteomes" id="UP000233425">
    <property type="component" value="Unassembled WGS sequence"/>
</dbReference>
<comment type="caution">
    <text evidence="1">The sequence shown here is derived from an EMBL/GenBank/DDBJ whole genome shotgun (WGS) entry which is preliminary data.</text>
</comment>
<keyword evidence="2" id="KW-1185">Reference proteome</keyword>